<organism evidence="2 3">
    <name type="scientific">Amycolatopsis camponoti</name>
    <dbReference type="NCBI Taxonomy" id="2606593"/>
    <lineage>
        <taxon>Bacteria</taxon>
        <taxon>Bacillati</taxon>
        <taxon>Actinomycetota</taxon>
        <taxon>Actinomycetes</taxon>
        <taxon>Pseudonocardiales</taxon>
        <taxon>Pseudonocardiaceae</taxon>
        <taxon>Amycolatopsis</taxon>
    </lineage>
</organism>
<evidence type="ECO:0000313" key="2">
    <source>
        <dbReference type="EMBL" id="VVJ25420.1"/>
    </source>
</evidence>
<gene>
    <name evidence="2" type="ORF">AA23TX_10128</name>
</gene>
<dbReference type="RefSeq" id="WP_155549990.1">
    <property type="nucleotide sequence ID" value="NZ_CABVGP010000006.1"/>
</dbReference>
<keyword evidence="1" id="KW-0812">Transmembrane</keyword>
<sequence length="59" mass="6515">MPKLKDIALGIIVAPLLIPIMLIASYQDKKALKKDQNKLPKDQASLIIQSNNQKCGTLQ</sequence>
<keyword evidence="1" id="KW-0472">Membrane</keyword>
<feature type="transmembrane region" description="Helical" evidence="1">
    <location>
        <begin position="6"/>
        <end position="26"/>
    </location>
</feature>
<keyword evidence="3" id="KW-1185">Reference proteome</keyword>
<proteinExistence type="predicted"/>
<protein>
    <submittedName>
        <fullName evidence="2">Uncharacterized protein</fullName>
    </submittedName>
</protein>
<accession>A0A6I8MC49</accession>
<evidence type="ECO:0000313" key="3">
    <source>
        <dbReference type="Proteomes" id="UP000399805"/>
    </source>
</evidence>
<keyword evidence="1" id="KW-1133">Transmembrane helix</keyword>
<evidence type="ECO:0000256" key="1">
    <source>
        <dbReference type="SAM" id="Phobius"/>
    </source>
</evidence>
<name>A0A6I8MC49_9PSEU</name>
<dbReference type="EMBL" id="CABVGP010000006">
    <property type="protein sequence ID" value="VVJ25420.1"/>
    <property type="molecule type" value="Genomic_DNA"/>
</dbReference>
<dbReference type="Proteomes" id="UP000399805">
    <property type="component" value="Unassembled WGS sequence"/>
</dbReference>
<reference evidence="2 3" key="1">
    <citation type="submission" date="2019-09" db="EMBL/GenBank/DDBJ databases">
        <authorList>
            <person name="Leyn A S."/>
        </authorList>
    </citation>
    <scope>NUCLEOTIDE SEQUENCE [LARGE SCALE GENOMIC DNA]</scope>
    <source>
        <strain evidence="2">AA231_1</strain>
    </source>
</reference>
<dbReference type="AlphaFoldDB" id="A0A6I8MC49"/>